<protein>
    <submittedName>
        <fullName evidence="1">Uncharacterized protein</fullName>
    </submittedName>
</protein>
<name>A0A9N9RGA5_9NEOP</name>
<sequence length="562" mass="64265">MINVAKCDHIRIRHENLYGINVEQFIKLIEHKYKIDFRSLPQWKELVQRLHVSTTDCKRKIQDANYRKSLIINKLCMQFTRNSPFELTDKLARTYIKWQVIGRGKAPKIKIESIPDLNISAELEGTLDENIETPLTVHPNTEIVETEVISTEIPPLKSVGDSDSKVTETLSHLPVNISVNQHKYLSPLNSRDISFESKVSSLKMKSNPTIKSNIMFMNNTSLSSNPKEIFIEKKTLEEEIIKFSIINCTTEFMFIRYLHIINDMPFKKIKIIPPTPQKLYPGLAMKFKLIYQLRNCDELFTSALFFKISKKIASGSLAEGFEIPVVSKFNQQRKVAVNDSIHIPPAYLWQIRQDTGFPSAIVHVSVLDDYAYHLHITKRQIDITHEFQDSFVSMEVISDSTESFAERIGDEDVVAHSKMLTSQTEDVHEEIITTLDVIELIMEDILHLALNSFVFDHTYLYLKPKSDNSIRLYFTKPLSTGGGAAVPVRNGAWRVRSLDAASPVGHWVTGVPFPALFNGLYKRLLNSAYTRRKLSVGILLCLVGLTKSQQIIRVYLCYPLMS</sequence>
<keyword evidence="2" id="KW-1185">Reference proteome</keyword>
<evidence type="ECO:0000313" key="2">
    <source>
        <dbReference type="Proteomes" id="UP001153714"/>
    </source>
</evidence>
<dbReference type="AlphaFoldDB" id="A0A9N9RGA5"/>
<accession>A0A9N9RGA5</accession>
<dbReference type="EMBL" id="OU893339">
    <property type="protein sequence ID" value="CAG9795746.1"/>
    <property type="molecule type" value="Genomic_DNA"/>
</dbReference>
<proteinExistence type="predicted"/>
<gene>
    <name evidence="1" type="ORF">DIATSA_LOCUS12986</name>
</gene>
<reference evidence="1" key="1">
    <citation type="submission" date="2021-12" db="EMBL/GenBank/DDBJ databases">
        <authorList>
            <person name="King R."/>
        </authorList>
    </citation>
    <scope>NUCLEOTIDE SEQUENCE</scope>
</reference>
<dbReference type="OrthoDB" id="7469265at2759"/>
<organism evidence="1 2">
    <name type="scientific">Diatraea saccharalis</name>
    <name type="common">sugarcane borer</name>
    <dbReference type="NCBI Taxonomy" id="40085"/>
    <lineage>
        <taxon>Eukaryota</taxon>
        <taxon>Metazoa</taxon>
        <taxon>Ecdysozoa</taxon>
        <taxon>Arthropoda</taxon>
        <taxon>Hexapoda</taxon>
        <taxon>Insecta</taxon>
        <taxon>Pterygota</taxon>
        <taxon>Neoptera</taxon>
        <taxon>Endopterygota</taxon>
        <taxon>Lepidoptera</taxon>
        <taxon>Glossata</taxon>
        <taxon>Ditrysia</taxon>
        <taxon>Pyraloidea</taxon>
        <taxon>Crambidae</taxon>
        <taxon>Crambinae</taxon>
        <taxon>Diatraea</taxon>
    </lineage>
</organism>
<evidence type="ECO:0000313" key="1">
    <source>
        <dbReference type="EMBL" id="CAG9795746.1"/>
    </source>
</evidence>
<dbReference type="Proteomes" id="UP001153714">
    <property type="component" value="Chromosome 8"/>
</dbReference>
<reference evidence="1" key="2">
    <citation type="submission" date="2022-10" db="EMBL/GenBank/DDBJ databases">
        <authorList>
            <consortium name="ENA_rothamsted_submissions"/>
            <consortium name="culmorum"/>
            <person name="King R."/>
        </authorList>
    </citation>
    <scope>NUCLEOTIDE SEQUENCE</scope>
</reference>